<dbReference type="PROSITE" id="PS50943">
    <property type="entry name" value="HTH_CROC1"/>
    <property type="match status" value="1"/>
</dbReference>
<dbReference type="PANTHER" id="PTHR46558:SF9">
    <property type="entry name" value="TRANSCRIPTIONAL REGULATOR, PBSX FAMILY"/>
    <property type="match status" value="1"/>
</dbReference>
<evidence type="ECO:0000259" key="2">
    <source>
        <dbReference type="PROSITE" id="PS50943"/>
    </source>
</evidence>
<feature type="domain" description="HTH cro/C1-type" evidence="2">
    <location>
        <begin position="25"/>
        <end position="79"/>
    </location>
</feature>
<proteinExistence type="predicted"/>
<evidence type="ECO:0000256" key="1">
    <source>
        <dbReference type="ARBA" id="ARBA00023125"/>
    </source>
</evidence>
<sequence>MCKADYTENVKLAILWSVIKLKNRVQELRKQRRLSQSELADAVEVTRQTIISLENGKYNASLMLAHKIARYFDLTIEEVFLFEEDE</sequence>
<keyword evidence="1 3" id="KW-0238">DNA-binding</keyword>
<accession>B9YEE3</accession>
<dbReference type="GO" id="GO:0003677">
    <property type="term" value="F:DNA binding"/>
    <property type="evidence" value="ECO:0007669"/>
    <property type="project" value="UniProtKB-KW"/>
</dbReference>
<organism evidence="3 4">
    <name type="scientific">Holdemania filiformis DSM 12042</name>
    <dbReference type="NCBI Taxonomy" id="545696"/>
    <lineage>
        <taxon>Bacteria</taxon>
        <taxon>Bacillati</taxon>
        <taxon>Bacillota</taxon>
        <taxon>Erysipelotrichia</taxon>
        <taxon>Erysipelotrichales</taxon>
        <taxon>Erysipelotrichaceae</taxon>
        <taxon>Holdemania</taxon>
    </lineage>
</organism>
<dbReference type="Proteomes" id="UP000005950">
    <property type="component" value="Unassembled WGS sequence"/>
</dbReference>
<dbReference type="STRING" id="545696.HOLDEFILI_04217"/>
<dbReference type="InterPro" id="IPR001387">
    <property type="entry name" value="Cro/C1-type_HTH"/>
</dbReference>
<name>B9YEE3_9FIRM</name>
<evidence type="ECO:0000313" key="4">
    <source>
        <dbReference type="Proteomes" id="UP000005950"/>
    </source>
</evidence>
<evidence type="ECO:0000313" key="3">
    <source>
        <dbReference type="EMBL" id="EEF65648.1"/>
    </source>
</evidence>
<dbReference type="HOGENOM" id="CLU_066192_44_1_9"/>
<dbReference type="EMBL" id="ACCF01000264">
    <property type="protein sequence ID" value="EEF65648.1"/>
    <property type="molecule type" value="Genomic_DNA"/>
</dbReference>
<dbReference type="InterPro" id="IPR010982">
    <property type="entry name" value="Lambda_DNA-bd_dom_sf"/>
</dbReference>
<dbReference type="SMART" id="SM00530">
    <property type="entry name" value="HTH_XRE"/>
    <property type="match status" value="1"/>
</dbReference>
<comment type="caution">
    <text evidence="3">The sequence shown here is derived from an EMBL/GenBank/DDBJ whole genome shotgun (WGS) entry which is preliminary data.</text>
</comment>
<dbReference type="SUPFAM" id="SSF47413">
    <property type="entry name" value="lambda repressor-like DNA-binding domains"/>
    <property type="match status" value="1"/>
</dbReference>
<dbReference type="AlphaFoldDB" id="B9YEE3"/>
<reference evidence="3 4" key="1">
    <citation type="submission" date="2008-12" db="EMBL/GenBank/DDBJ databases">
        <authorList>
            <person name="Fulton L."/>
            <person name="Clifton S."/>
            <person name="Fulton B."/>
            <person name="Xu J."/>
            <person name="Minx P."/>
            <person name="Pepin K.H."/>
            <person name="Johnson M."/>
            <person name="Bhonagiri V."/>
            <person name="Nash W.E."/>
            <person name="Mardis E.R."/>
            <person name="Wilson R.K."/>
        </authorList>
    </citation>
    <scope>NUCLEOTIDE SEQUENCE [LARGE SCALE GENOMIC DNA]</scope>
    <source>
        <strain evidence="3 4">DSM 12042</strain>
    </source>
</reference>
<dbReference type="Pfam" id="PF01381">
    <property type="entry name" value="HTH_3"/>
    <property type="match status" value="1"/>
</dbReference>
<gene>
    <name evidence="3" type="ORF">HOLDEFILI_04217</name>
</gene>
<reference evidence="3 4" key="2">
    <citation type="submission" date="2009-02" db="EMBL/GenBank/DDBJ databases">
        <title>Draft genome sequence of Holdemania filiformis DSM 12042.</title>
        <authorList>
            <person name="Sudarsanam P."/>
            <person name="Ley R."/>
            <person name="Guruge J."/>
            <person name="Turnbaugh P.J."/>
            <person name="Mahowald M."/>
            <person name="Liep D."/>
            <person name="Gordon J."/>
        </authorList>
    </citation>
    <scope>NUCLEOTIDE SEQUENCE [LARGE SCALE GENOMIC DNA]</scope>
    <source>
        <strain evidence="3 4">DSM 12042</strain>
    </source>
</reference>
<dbReference type="eggNOG" id="COG1476">
    <property type="taxonomic scope" value="Bacteria"/>
</dbReference>
<dbReference type="Gene3D" id="1.10.260.40">
    <property type="entry name" value="lambda repressor-like DNA-binding domains"/>
    <property type="match status" value="1"/>
</dbReference>
<dbReference type="PANTHER" id="PTHR46558">
    <property type="entry name" value="TRACRIPTIONAL REGULATORY PROTEIN-RELATED-RELATED"/>
    <property type="match status" value="1"/>
</dbReference>
<dbReference type="CDD" id="cd00093">
    <property type="entry name" value="HTH_XRE"/>
    <property type="match status" value="1"/>
</dbReference>
<protein>
    <submittedName>
        <fullName evidence="3">DNA-binding helix-turn-helix protein</fullName>
    </submittedName>
</protein>